<keyword evidence="3" id="KW-1185">Reference proteome</keyword>
<feature type="compositionally biased region" description="Basic and acidic residues" evidence="1">
    <location>
        <begin position="34"/>
        <end position="47"/>
    </location>
</feature>
<reference evidence="2 3" key="1">
    <citation type="submission" date="2024-05" db="EMBL/GenBank/DDBJ databases">
        <title>Genome sequencing and assembly of Indian major carp, Cirrhinus mrigala (Hamilton, 1822).</title>
        <authorList>
            <person name="Mohindra V."/>
            <person name="Chowdhury L.M."/>
            <person name="Lal K."/>
            <person name="Jena J.K."/>
        </authorList>
    </citation>
    <scope>NUCLEOTIDE SEQUENCE [LARGE SCALE GENOMIC DNA]</scope>
    <source>
        <strain evidence="2">CM1030</strain>
        <tissue evidence="2">Blood</tissue>
    </source>
</reference>
<dbReference type="AlphaFoldDB" id="A0ABD0NDU0"/>
<name>A0ABD0NDU0_CIRMR</name>
<evidence type="ECO:0000256" key="1">
    <source>
        <dbReference type="SAM" id="MobiDB-lite"/>
    </source>
</evidence>
<evidence type="ECO:0000313" key="2">
    <source>
        <dbReference type="EMBL" id="KAL0158478.1"/>
    </source>
</evidence>
<feature type="compositionally biased region" description="Low complexity" evidence="1">
    <location>
        <begin position="65"/>
        <end position="77"/>
    </location>
</feature>
<dbReference type="EMBL" id="JAMKFB020000023">
    <property type="protein sequence ID" value="KAL0158478.1"/>
    <property type="molecule type" value="Genomic_DNA"/>
</dbReference>
<sequence>VRIFREIHDNIYLKSERVVTAEFKRNSVFFHFAQREGGRGRNRERSRQSRQSHHADSSLSQAHCSPSHHAGEEASSSSLYEGYSHTLPCRSSICEPSVQTHLQNTHNHLSNPPNSQSLSANSVCALAGHPNSSGASELWPDVLPEAFPLPTDYSHPPPLPGVTKAMSKTVRMTLVIVLVYTIC</sequence>
<dbReference type="Proteomes" id="UP001529510">
    <property type="component" value="Unassembled WGS sequence"/>
</dbReference>
<feature type="region of interest" description="Disordered" evidence="1">
    <location>
        <begin position="34"/>
        <end position="77"/>
    </location>
</feature>
<proteinExistence type="predicted"/>
<feature type="non-terminal residue" evidence="2">
    <location>
        <position position="1"/>
    </location>
</feature>
<evidence type="ECO:0000313" key="3">
    <source>
        <dbReference type="Proteomes" id="UP001529510"/>
    </source>
</evidence>
<accession>A0ABD0NDU0</accession>
<feature type="non-terminal residue" evidence="2">
    <location>
        <position position="183"/>
    </location>
</feature>
<gene>
    <name evidence="2" type="ORF">M9458_046554</name>
</gene>
<protein>
    <submittedName>
        <fullName evidence="2">Uncharacterized protein</fullName>
    </submittedName>
</protein>
<comment type="caution">
    <text evidence="2">The sequence shown here is derived from an EMBL/GenBank/DDBJ whole genome shotgun (WGS) entry which is preliminary data.</text>
</comment>
<organism evidence="2 3">
    <name type="scientific">Cirrhinus mrigala</name>
    <name type="common">Mrigala</name>
    <dbReference type="NCBI Taxonomy" id="683832"/>
    <lineage>
        <taxon>Eukaryota</taxon>
        <taxon>Metazoa</taxon>
        <taxon>Chordata</taxon>
        <taxon>Craniata</taxon>
        <taxon>Vertebrata</taxon>
        <taxon>Euteleostomi</taxon>
        <taxon>Actinopterygii</taxon>
        <taxon>Neopterygii</taxon>
        <taxon>Teleostei</taxon>
        <taxon>Ostariophysi</taxon>
        <taxon>Cypriniformes</taxon>
        <taxon>Cyprinidae</taxon>
        <taxon>Labeoninae</taxon>
        <taxon>Labeonini</taxon>
        <taxon>Cirrhinus</taxon>
    </lineage>
</organism>